<dbReference type="InterPro" id="IPR023370">
    <property type="entry name" value="TrmO-like_N"/>
</dbReference>
<comment type="similarity">
    <text evidence="2">Belongs to the tRNA methyltransferase O family.</text>
</comment>
<name>A0A662DAZ3_UNCAE</name>
<dbReference type="PANTHER" id="PTHR12818">
    <property type="entry name" value="TRNA (ADENINE(37)-N6)-METHYLTRANSFERASE"/>
    <property type="match status" value="1"/>
</dbReference>
<dbReference type="InterPro" id="IPR040372">
    <property type="entry name" value="YaeB-like"/>
</dbReference>
<gene>
    <name evidence="4" type="primary">tsaA</name>
    <name evidence="4" type="ORF">DRJ04_07965</name>
</gene>
<evidence type="ECO:0000313" key="5">
    <source>
        <dbReference type="Proteomes" id="UP000280417"/>
    </source>
</evidence>
<dbReference type="InterPro" id="IPR036414">
    <property type="entry name" value="YaeB_N_sf"/>
</dbReference>
<evidence type="ECO:0000256" key="1">
    <source>
        <dbReference type="ARBA" id="ARBA00022691"/>
    </source>
</evidence>
<feature type="domain" description="TsaA-like" evidence="3">
    <location>
        <begin position="18"/>
        <end position="144"/>
    </location>
</feature>
<dbReference type="PROSITE" id="PS51668">
    <property type="entry name" value="TSAA_2"/>
    <property type="match status" value="1"/>
</dbReference>
<organism evidence="4 5">
    <name type="scientific">Aerophobetes bacterium</name>
    <dbReference type="NCBI Taxonomy" id="2030807"/>
    <lineage>
        <taxon>Bacteria</taxon>
        <taxon>Candidatus Aerophobota</taxon>
    </lineage>
</organism>
<reference evidence="4 5" key="1">
    <citation type="submission" date="2018-06" db="EMBL/GenBank/DDBJ databases">
        <title>Extensive metabolic versatility and redundancy in microbially diverse, dynamic hydrothermal sediments.</title>
        <authorList>
            <person name="Dombrowski N."/>
            <person name="Teske A."/>
            <person name="Baker B.J."/>
        </authorList>
    </citation>
    <scope>NUCLEOTIDE SEQUENCE [LARGE SCALE GENOMIC DNA]</scope>
    <source>
        <strain evidence="4">B3_G15</strain>
    </source>
</reference>
<dbReference type="PANTHER" id="PTHR12818:SF0">
    <property type="entry name" value="TRNA (ADENINE(37)-N6)-METHYLTRANSFERASE"/>
    <property type="match status" value="1"/>
</dbReference>
<dbReference type="InterPro" id="IPR036413">
    <property type="entry name" value="YaeB-like_sf"/>
</dbReference>
<keyword evidence="1" id="KW-0949">S-adenosyl-L-methionine</keyword>
<evidence type="ECO:0000313" key="4">
    <source>
        <dbReference type="EMBL" id="RLE11501.1"/>
    </source>
</evidence>
<sequence length="148" mass="17326">MSGNVKEFSGENKKIFKIHPIGYVENSFFESDDPEKIRKEDSHIVIYPEYEEGLYRIEEYEFLNVIFYFHKSSGYSLKRKRREGEIKGVFASRSPHRPCPLGLTLVKLMKRERNRLKVKGLDAINGTPVLDIKPYVEKIDSVSLHQNF</sequence>
<evidence type="ECO:0000256" key="2">
    <source>
        <dbReference type="ARBA" id="ARBA00033753"/>
    </source>
</evidence>
<dbReference type="EMBL" id="QMQA01000245">
    <property type="protein sequence ID" value="RLE11501.1"/>
    <property type="molecule type" value="Genomic_DNA"/>
</dbReference>
<dbReference type="CDD" id="cd09281">
    <property type="entry name" value="UPF0066"/>
    <property type="match status" value="1"/>
</dbReference>
<protein>
    <submittedName>
        <fullName evidence="4">tRNA (N6-threonylcarbamoyladenosine(37)-N6)-methyltransferase TrmO</fullName>
    </submittedName>
</protein>
<proteinExistence type="inferred from homology"/>
<comment type="caution">
    <text evidence="4">The sequence shown here is derived from an EMBL/GenBank/DDBJ whole genome shotgun (WGS) entry which is preliminary data.</text>
</comment>
<dbReference type="AlphaFoldDB" id="A0A662DAZ3"/>
<evidence type="ECO:0000259" key="3">
    <source>
        <dbReference type="PROSITE" id="PS51668"/>
    </source>
</evidence>
<dbReference type="Gene3D" id="2.40.30.70">
    <property type="entry name" value="YaeB-like"/>
    <property type="match status" value="1"/>
</dbReference>
<dbReference type="NCBIfam" id="TIGR00104">
    <property type="entry name" value="tRNA_TsaA"/>
    <property type="match status" value="1"/>
</dbReference>
<dbReference type="SUPFAM" id="SSF118196">
    <property type="entry name" value="YaeB-like"/>
    <property type="match status" value="1"/>
</dbReference>
<accession>A0A662DAZ3</accession>
<dbReference type="GO" id="GO:0032259">
    <property type="term" value="P:methylation"/>
    <property type="evidence" value="ECO:0007669"/>
    <property type="project" value="UniProtKB-KW"/>
</dbReference>
<dbReference type="Proteomes" id="UP000280417">
    <property type="component" value="Unassembled WGS sequence"/>
</dbReference>
<dbReference type="Pfam" id="PF01980">
    <property type="entry name" value="TrmO_N"/>
    <property type="match status" value="1"/>
</dbReference>
<keyword evidence="4" id="KW-0808">Transferase</keyword>
<keyword evidence="4" id="KW-0489">Methyltransferase</keyword>
<dbReference type="GO" id="GO:0008168">
    <property type="term" value="F:methyltransferase activity"/>
    <property type="evidence" value="ECO:0007669"/>
    <property type="project" value="UniProtKB-KW"/>
</dbReference>